<feature type="region of interest" description="Disordered" evidence="1">
    <location>
        <begin position="450"/>
        <end position="492"/>
    </location>
</feature>
<evidence type="ECO:0000313" key="2">
    <source>
        <dbReference type="EMBL" id="MFC6837025.1"/>
    </source>
</evidence>
<dbReference type="PROSITE" id="PS51257">
    <property type="entry name" value="PROKAR_LIPOPROTEIN"/>
    <property type="match status" value="1"/>
</dbReference>
<dbReference type="AlphaFoldDB" id="A0ABD5U995"/>
<reference evidence="2 3" key="1">
    <citation type="journal article" date="2019" name="Int. J. Syst. Evol. Microbiol.">
        <title>The Global Catalogue of Microorganisms (GCM) 10K type strain sequencing project: providing services to taxonomists for standard genome sequencing and annotation.</title>
        <authorList>
            <consortium name="The Broad Institute Genomics Platform"/>
            <consortium name="The Broad Institute Genome Sequencing Center for Infectious Disease"/>
            <person name="Wu L."/>
            <person name="Ma J."/>
        </authorList>
    </citation>
    <scope>NUCLEOTIDE SEQUENCE [LARGE SCALE GENOMIC DNA]</scope>
    <source>
        <strain evidence="2 3">PSRA2</strain>
    </source>
</reference>
<protein>
    <recommendedName>
        <fullName evidence="4">Outer membrane lipoprotein carrier protein LolA</fullName>
    </recommendedName>
</protein>
<proteinExistence type="predicted"/>
<comment type="caution">
    <text evidence="2">The sequence shown here is derived from an EMBL/GenBank/DDBJ whole genome shotgun (WGS) entry which is preliminary data.</text>
</comment>
<sequence length="492" mass="54804">MRQVLLPLSLALLCVLAGCNGLAPGLGDGGEVPDVEPADVPRDMYGGTVAPGLTEHEVVNASALMRAHASVVENRSVTVDQRRYWARGDEVRQNSTVTYRYDPDAERQAVESDRMTGRGSDVGIRLWTNDSTTVVRERRGGRTLERRQSRDGGWHFPSGHTGQLWSVLDGARDVSVSALATEGEYDRYRVDVLDGREGTTEFVVDERGFVSEYTVNRSTRADEVDRTSVELTDVGRTDVGRPGWVDDALSTIAAREYVAPGVVEDRVVDTNALRQAHRESLRNESVTVVREDVRRTVDGDLLDRTAERDRLSADRERYYRNRTSTSRNRTWETHHWSNGSVGYSRQVSPEGDVSYPEEVIGNARSAPTPSFSTWLPYAEETTVTELDDGRYRVEATGVPGYDTGARPAASSDASVSFVVGEEGFVETYEESYVRDEGDRTIRGREELRYRDRGETTVPTPGWLSEAADERPVVVEDDPERVSENGTNGERER</sequence>
<keyword evidence="3" id="KW-1185">Reference proteome</keyword>
<dbReference type="EMBL" id="JBHSXM010000001">
    <property type="protein sequence ID" value="MFC6837025.1"/>
    <property type="molecule type" value="Genomic_DNA"/>
</dbReference>
<dbReference type="RefSeq" id="WP_304448697.1">
    <property type="nucleotide sequence ID" value="NZ_JARRAH010000001.1"/>
</dbReference>
<feature type="compositionally biased region" description="Polar residues" evidence="1">
    <location>
        <begin position="483"/>
        <end position="492"/>
    </location>
</feature>
<evidence type="ECO:0000313" key="3">
    <source>
        <dbReference type="Proteomes" id="UP001596406"/>
    </source>
</evidence>
<dbReference type="Proteomes" id="UP001596406">
    <property type="component" value="Unassembled WGS sequence"/>
</dbReference>
<accession>A0ABD5U995</accession>
<organism evidence="2 3">
    <name type="scientific">Halomarina ordinaria</name>
    <dbReference type="NCBI Taxonomy" id="3033939"/>
    <lineage>
        <taxon>Archaea</taxon>
        <taxon>Methanobacteriati</taxon>
        <taxon>Methanobacteriota</taxon>
        <taxon>Stenosarchaea group</taxon>
        <taxon>Halobacteria</taxon>
        <taxon>Halobacteriales</taxon>
        <taxon>Natronomonadaceae</taxon>
        <taxon>Halomarina</taxon>
    </lineage>
</organism>
<name>A0ABD5U995_9EURY</name>
<gene>
    <name evidence="2" type="ORF">ACFQHK_10970</name>
</gene>
<evidence type="ECO:0000256" key="1">
    <source>
        <dbReference type="SAM" id="MobiDB-lite"/>
    </source>
</evidence>
<evidence type="ECO:0008006" key="4">
    <source>
        <dbReference type="Google" id="ProtNLM"/>
    </source>
</evidence>